<protein>
    <submittedName>
        <fullName evidence="2">Nuclear transport factor 2 family protein</fullName>
    </submittedName>
</protein>
<dbReference type="Proteomes" id="UP001596047">
    <property type="component" value="Unassembled WGS sequence"/>
</dbReference>
<gene>
    <name evidence="2" type="ORF">ACFPYJ_29180</name>
</gene>
<dbReference type="InterPro" id="IPR037401">
    <property type="entry name" value="SnoaL-like"/>
</dbReference>
<sequence length="140" mass="15928">MTDQERIIRVVNQLFIFTDERDWDKVRGLFTPELRFDMSSMGAGEPSVVSADSIIQDWEEGLAKLQAIHHQVGNYIVDFSGSGADVFCYGIASHYFPNPTGQNVRTFVGTYNLHLIESDGKWTIDVFQFNLKYIDGNKDL</sequence>
<organism evidence="2 3">
    <name type="scientific">Paenibacillus solisilvae</name>
    <dbReference type="NCBI Taxonomy" id="2486751"/>
    <lineage>
        <taxon>Bacteria</taxon>
        <taxon>Bacillati</taxon>
        <taxon>Bacillota</taxon>
        <taxon>Bacilli</taxon>
        <taxon>Bacillales</taxon>
        <taxon>Paenibacillaceae</taxon>
        <taxon>Paenibacillus</taxon>
    </lineage>
</organism>
<comment type="caution">
    <text evidence="2">The sequence shown here is derived from an EMBL/GenBank/DDBJ whole genome shotgun (WGS) entry which is preliminary data.</text>
</comment>
<evidence type="ECO:0000313" key="3">
    <source>
        <dbReference type="Proteomes" id="UP001596047"/>
    </source>
</evidence>
<evidence type="ECO:0000313" key="2">
    <source>
        <dbReference type="EMBL" id="MFC5653112.1"/>
    </source>
</evidence>
<accession>A0ABW0W4G6</accession>
<dbReference type="Gene3D" id="3.10.450.50">
    <property type="match status" value="1"/>
</dbReference>
<feature type="domain" description="SnoaL-like" evidence="1">
    <location>
        <begin position="2"/>
        <end position="125"/>
    </location>
</feature>
<dbReference type="RefSeq" id="WP_379191768.1">
    <property type="nucleotide sequence ID" value="NZ_JBHSOW010000116.1"/>
</dbReference>
<dbReference type="Pfam" id="PF13577">
    <property type="entry name" value="SnoaL_4"/>
    <property type="match status" value="1"/>
</dbReference>
<dbReference type="SUPFAM" id="SSF54427">
    <property type="entry name" value="NTF2-like"/>
    <property type="match status" value="1"/>
</dbReference>
<name>A0ABW0W4G6_9BACL</name>
<keyword evidence="3" id="KW-1185">Reference proteome</keyword>
<dbReference type="EMBL" id="JBHSOW010000116">
    <property type="protein sequence ID" value="MFC5653112.1"/>
    <property type="molecule type" value="Genomic_DNA"/>
</dbReference>
<proteinExistence type="predicted"/>
<evidence type="ECO:0000259" key="1">
    <source>
        <dbReference type="Pfam" id="PF13577"/>
    </source>
</evidence>
<reference evidence="3" key="1">
    <citation type="journal article" date="2019" name="Int. J. Syst. Evol. Microbiol.">
        <title>The Global Catalogue of Microorganisms (GCM) 10K type strain sequencing project: providing services to taxonomists for standard genome sequencing and annotation.</title>
        <authorList>
            <consortium name="The Broad Institute Genomics Platform"/>
            <consortium name="The Broad Institute Genome Sequencing Center for Infectious Disease"/>
            <person name="Wu L."/>
            <person name="Ma J."/>
        </authorList>
    </citation>
    <scope>NUCLEOTIDE SEQUENCE [LARGE SCALE GENOMIC DNA]</scope>
    <source>
        <strain evidence="3">CGMCC 1.3240</strain>
    </source>
</reference>
<dbReference type="InterPro" id="IPR032710">
    <property type="entry name" value="NTF2-like_dom_sf"/>
</dbReference>